<keyword evidence="2" id="KW-1185">Reference proteome</keyword>
<geneLocation type="plasmid" evidence="1 2">
    <name>pPF72-1</name>
</geneLocation>
<dbReference type="Proteomes" id="UP000035651">
    <property type="component" value="Plasmid pPF72-1"/>
</dbReference>
<evidence type="ECO:0000313" key="2">
    <source>
        <dbReference type="Proteomes" id="UP000035651"/>
    </source>
</evidence>
<dbReference type="KEGG" id="pfg:AB870_24700"/>
<sequence length="151" mass="17119">MVHSPVVRLRIVFFGRRLAFIVKNDIVKTFNIKFLAIYKYVMEVMNFSGIVINGQARFEFSGIDNVIVMFQAISGVEDGNGVAPAVCFGRQYFNFYRMTGNKWGEEYAIATKFHILFPRRRAVLSVAEHPLVGLIDKTEHGFPIAGILVRA</sequence>
<accession>A0A0H3WZ32</accession>
<evidence type="ECO:0000313" key="1">
    <source>
        <dbReference type="EMBL" id="AKM33384.1"/>
    </source>
</evidence>
<reference evidence="1" key="1">
    <citation type="submission" date="2016-06" db="EMBL/GenBank/DDBJ databases">
        <title>Complete Genome Sequence of Pandoraea faecigallinarum DSM-23572.</title>
        <authorList>
            <person name="Yong D."/>
            <person name="Ee R."/>
            <person name="Lim Y.-L."/>
            <person name="Yin W.-F."/>
            <person name="Chan K.-G."/>
        </authorList>
    </citation>
    <scope>NUCLEOTIDE SEQUENCE</scope>
    <source>
        <strain evidence="1">DSM 23572</strain>
        <plasmid evidence="1">pPF72-1</plasmid>
    </source>
</reference>
<dbReference type="AlphaFoldDB" id="A0A0H3WZ32"/>
<proteinExistence type="predicted"/>
<protein>
    <submittedName>
        <fullName evidence="1">Uncharacterized protein</fullName>
    </submittedName>
</protein>
<name>A0A0H3WZ32_9BURK</name>
<gene>
    <name evidence="1" type="ORF">AB870_24700</name>
</gene>
<dbReference type="EMBL" id="CP011808">
    <property type="protein sequence ID" value="AKM33384.1"/>
    <property type="molecule type" value="Genomic_DNA"/>
</dbReference>
<organism evidence="1 2">
    <name type="scientific">Pandoraea faecigallinarum</name>
    <dbReference type="NCBI Taxonomy" id="656179"/>
    <lineage>
        <taxon>Bacteria</taxon>
        <taxon>Pseudomonadati</taxon>
        <taxon>Pseudomonadota</taxon>
        <taxon>Betaproteobacteria</taxon>
        <taxon>Burkholderiales</taxon>
        <taxon>Burkholderiaceae</taxon>
        <taxon>Pandoraea</taxon>
    </lineage>
</organism>
<keyword evidence="1" id="KW-0614">Plasmid</keyword>